<reference evidence="3 4" key="1">
    <citation type="submission" date="2018-09" db="EMBL/GenBank/DDBJ databases">
        <authorList>
            <person name="Tagini F."/>
        </authorList>
    </citation>
    <scope>NUCLEOTIDE SEQUENCE [LARGE SCALE GENOMIC DNA]</scope>
    <source>
        <strain evidence="3 4">MK142</strain>
    </source>
</reference>
<dbReference type="EC" id="1.4.1.12" evidence="3"/>
<dbReference type="CDD" id="cd24146">
    <property type="entry name" value="nat-AmDH_N_like"/>
    <property type="match status" value="1"/>
</dbReference>
<dbReference type="Pfam" id="PF19328">
    <property type="entry name" value="DAP_DH_C"/>
    <property type="match status" value="1"/>
</dbReference>
<accession>A0A498R2S5</accession>
<dbReference type="EMBL" id="UPHU01000001">
    <property type="protein sequence ID" value="VBA56352.1"/>
    <property type="molecule type" value="Genomic_DNA"/>
</dbReference>
<dbReference type="SUPFAM" id="SSF51735">
    <property type="entry name" value="NAD(P)-binding Rossmann-fold domains"/>
    <property type="match status" value="1"/>
</dbReference>
<dbReference type="AlphaFoldDB" id="A0A498R2S5"/>
<evidence type="ECO:0000259" key="2">
    <source>
        <dbReference type="Pfam" id="PF19328"/>
    </source>
</evidence>
<dbReference type="InterPro" id="IPR045760">
    <property type="entry name" value="DAP_DH_C"/>
</dbReference>
<name>A0A498R2S5_9MYCO</name>
<feature type="region of interest" description="Disordered" evidence="1">
    <location>
        <begin position="1"/>
        <end position="23"/>
    </location>
</feature>
<dbReference type="GO" id="GO:0047530">
    <property type="term" value="F:2,4-diaminopentanoate dehydrogenase activity"/>
    <property type="evidence" value="ECO:0007669"/>
    <property type="project" value="UniProtKB-EC"/>
</dbReference>
<dbReference type="InterPro" id="IPR036291">
    <property type="entry name" value="NAD(P)-bd_dom_sf"/>
</dbReference>
<feature type="compositionally biased region" description="Basic residues" evidence="1">
    <location>
        <begin position="1"/>
        <end position="10"/>
    </location>
</feature>
<organism evidence="3 4">
    <name type="scientific">Mycobacterium pseudokansasii</name>
    <dbReference type="NCBI Taxonomy" id="2341080"/>
    <lineage>
        <taxon>Bacteria</taxon>
        <taxon>Bacillati</taxon>
        <taxon>Actinomycetota</taxon>
        <taxon>Actinomycetes</taxon>
        <taxon>Mycobacteriales</taxon>
        <taxon>Mycobacteriaceae</taxon>
        <taxon>Mycobacterium</taxon>
    </lineage>
</organism>
<keyword evidence="4" id="KW-1185">Reference proteome</keyword>
<evidence type="ECO:0000313" key="3">
    <source>
        <dbReference type="EMBL" id="VBA56352.1"/>
    </source>
</evidence>
<evidence type="ECO:0000256" key="1">
    <source>
        <dbReference type="SAM" id="MobiDB-lite"/>
    </source>
</evidence>
<evidence type="ECO:0000313" key="4">
    <source>
        <dbReference type="Proteomes" id="UP000268285"/>
    </source>
</evidence>
<gene>
    <name evidence="3" type="primary">ord_7</name>
    <name evidence="3" type="ORF">LAUMK142_05501</name>
</gene>
<sequence length="380" mass="40304">MNLTTPHRRVAASDSLSAGRPRPYAERVPKTYRVVQWTTGNVGKSALRAIVANSALELVGCYAWSPDKAGRDAGDLCGIDPLGVAATNDVGALLALEPDCVVYNPMWKDVGELVRILSAGVNVVTTAAFVTGHNLGADRDRILDACRRGGSTIFGSGVSPGFAELLAIVSAMVCDRVDKVTVNEAADTTFYDSSATEKPVGFGQPIDHPDLQAMTAHGTAVFGEAVRLVADALGVELDDVRCVAEYAQTTADLDLGSWTIPAGCVAGVHASWQGVLEGRTVVELNVRWRKGQTLEPDWKIDQDGWVIQVDGQPTVTTRISFLPPPYFQAETIADFMVLGHIMTAMPVVNAIPAVVAAAPGIATYNDLPLTLPRGAVPRSK</sequence>
<protein>
    <submittedName>
        <fullName evidence="3">2,4-diaminopentanoate dehydrogenase</fullName>
        <ecNumber evidence="3">1.4.1.12</ecNumber>
    </submittedName>
</protein>
<dbReference type="Proteomes" id="UP000268285">
    <property type="component" value="Unassembled WGS sequence"/>
</dbReference>
<keyword evidence="3" id="KW-0560">Oxidoreductase</keyword>
<proteinExistence type="predicted"/>
<dbReference type="Gene3D" id="3.40.50.720">
    <property type="entry name" value="NAD(P)-binding Rossmann-like Domain"/>
    <property type="match status" value="1"/>
</dbReference>
<feature type="domain" description="2,4-diaminopentanoate dehydrogenase C-terminal" evidence="2">
    <location>
        <begin position="165"/>
        <end position="369"/>
    </location>
</feature>